<feature type="transmembrane region" description="Helical" evidence="1">
    <location>
        <begin position="104"/>
        <end position="127"/>
    </location>
</feature>
<comment type="caution">
    <text evidence="2">The sequence shown here is derived from an EMBL/GenBank/DDBJ whole genome shotgun (WGS) entry which is preliminary data.</text>
</comment>
<feature type="transmembrane region" description="Helical" evidence="1">
    <location>
        <begin position="48"/>
        <end position="68"/>
    </location>
</feature>
<gene>
    <name evidence="2" type="ORF">FHX40_4548</name>
</gene>
<name>A0A543IPC2_9ACTN</name>
<keyword evidence="1" id="KW-0472">Membrane</keyword>
<proteinExistence type="predicted"/>
<evidence type="ECO:0000313" key="2">
    <source>
        <dbReference type="EMBL" id="TQM72411.1"/>
    </source>
</evidence>
<accession>A0A543IPC2</accession>
<protein>
    <submittedName>
        <fullName evidence="2">Uncharacterized protein DUF998</fullName>
    </submittedName>
</protein>
<evidence type="ECO:0000313" key="3">
    <source>
        <dbReference type="Proteomes" id="UP000319213"/>
    </source>
</evidence>
<dbReference type="EMBL" id="VFPQ01000002">
    <property type="protein sequence ID" value="TQM72411.1"/>
    <property type="molecule type" value="Genomic_DNA"/>
</dbReference>
<reference evidence="2 3" key="1">
    <citation type="submission" date="2019-06" db="EMBL/GenBank/DDBJ databases">
        <title>Sequencing the genomes of 1000 actinobacteria strains.</title>
        <authorList>
            <person name="Klenk H.-P."/>
        </authorList>
    </citation>
    <scope>NUCLEOTIDE SEQUENCE [LARGE SCALE GENOMIC DNA]</scope>
    <source>
        <strain evidence="2 3">DSM 43186</strain>
    </source>
</reference>
<evidence type="ECO:0000256" key="1">
    <source>
        <dbReference type="SAM" id="Phobius"/>
    </source>
</evidence>
<organism evidence="2 3">
    <name type="scientific">Thermopolyspora flexuosa</name>
    <dbReference type="NCBI Taxonomy" id="103836"/>
    <lineage>
        <taxon>Bacteria</taxon>
        <taxon>Bacillati</taxon>
        <taxon>Actinomycetota</taxon>
        <taxon>Actinomycetes</taxon>
        <taxon>Streptosporangiales</taxon>
        <taxon>Streptosporangiaceae</taxon>
        <taxon>Thermopolyspora</taxon>
    </lineage>
</organism>
<feature type="transmembrane region" description="Helical" evidence="1">
    <location>
        <begin position="171"/>
        <end position="192"/>
    </location>
</feature>
<keyword evidence="1" id="KW-0812">Transmembrane</keyword>
<keyword evidence="3" id="KW-1185">Reference proteome</keyword>
<dbReference type="InterPro" id="IPR009339">
    <property type="entry name" value="DUF998"/>
</dbReference>
<keyword evidence="1" id="KW-1133">Transmembrane helix</keyword>
<dbReference type="Pfam" id="PF06197">
    <property type="entry name" value="DUF998"/>
    <property type="match status" value="1"/>
</dbReference>
<sequence>MLPLRTACAVVACAGTAVAAVAFVVAHLGGTGWMDVTIGTTLARDPGVALEVALAAAGCAGLALVAGLRAAGAPVGGWPGALLTAWGAATALLGVAPAGTPRLVAGALSVTAYLTLPAATALLVPALREDARWAAVARPMEWLALAQGLGVVAITYVALPGHQVMIGLVERLLLGVELAAAGLLAVRLLWLCRGMTGRLAGRVRVPLVGRS</sequence>
<dbReference type="Proteomes" id="UP000319213">
    <property type="component" value="Unassembled WGS sequence"/>
</dbReference>
<dbReference type="AlphaFoldDB" id="A0A543IPC2"/>
<feature type="transmembrane region" description="Helical" evidence="1">
    <location>
        <begin position="139"/>
        <end position="159"/>
    </location>
</feature>
<feature type="transmembrane region" description="Helical" evidence="1">
    <location>
        <begin position="7"/>
        <end position="28"/>
    </location>
</feature>
<dbReference type="RefSeq" id="WP_142261974.1">
    <property type="nucleotide sequence ID" value="NZ_BMPV01000002.1"/>
</dbReference>
<feature type="transmembrane region" description="Helical" evidence="1">
    <location>
        <begin position="80"/>
        <end position="98"/>
    </location>
</feature>
<dbReference type="OrthoDB" id="4281143at2"/>